<dbReference type="PANTHER" id="PTHR10579:SF43">
    <property type="entry name" value="ZINC FINGER (C3HC4-TYPE RING FINGER) FAMILY PROTEIN"/>
    <property type="match status" value="1"/>
</dbReference>
<evidence type="ECO:0000259" key="1">
    <source>
        <dbReference type="Pfam" id="PF13768"/>
    </source>
</evidence>
<evidence type="ECO:0000313" key="4">
    <source>
        <dbReference type="Proteomes" id="UP001500967"/>
    </source>
</evidence>
<dbReference type="Gene3D" id="1.20.120.1690">
    <property type="match status" value="1"/>
</dbReference>
<dbReference type="InterPro" id="IPR036465">
    <property type="entry name" value="vWFA_dom_sf"/>
</dbReference>
<dbReference type="Gene3D" id="3.40.50.410">
    <property type="entry name" value="von Willebrand factor, type A domain"/>
    <property type="match status" value="1"/>
</dbReference>
<dbReference type="Pfam" id="PF18571">
    <property type="entry name" value="VWA_3_C"/>
    <property type="match status" value="1"/>
</dbReference>
<gene>
    <name evidence="3" type="ORF">GCM10009539_42450</name>
</gene>
<dbReference type="Proteomes" id="UP001500967">
    <property type="component" value="Unassembled WGS sequence"/>
</dbReference>
<dbReference type="PANTHER" id="PTHR10579">
    <property type="entry name" value="CALCIUM-ACTIVATED CHLORIDE CHANNEL REGULATOR"/>
    <property type="match status" value="1"/>
</dbReference>
<accession>A0ABP3E8H3</accession>
<dbReference type="InterPro" id="IPR051266">
    <property type="entry name" value="CLCR"/>
</dbReference>
<dbReference type="Pfam" id="PF13768">
    <property type="entry name" value="VWA_3"/>
    <property type="match status" value="1"/>
</dbReference>
<dbReference type="Gene3D" id="2.60.40.3670">
    <property type="match status" value="1"/>
</dbReference>
<sequence length="427" mass="45181">MSTPQVTVETHQNEFLPAGGRTVDAVVTVTQTGAVSAAPARGAAAAEVVMIDVSASMSGAKLRAAKEAAIAALGVIPDGVAFAIVAGDTEAWTVYPGRSRLATSSPANRAEARLAVQRLRTRGGTTIGAWLTLAADLFRRHGATINHAILLTDGANGESEKSFDRVLERCAGLFVCDSRGVGDGWVARDLIKIAEHLLGTASGITDPGELAADFVAMTRTAMGKTRADVRLRLWTPAGATIRFVKQVHPEIIDLTGRRRDTGARVGEYPIGAWGAESRDYHLNIDLEPHPVGQEVLAARVSVVHGDDVLGQSLVRAVWTDDLSSTTTINRQVAHYTNETELADAILEGTAAQKAGDLDRATLKLGRAVQLAAESGREDTAKLLAKVVDVVDERTGTVRLRKVAASIDAEMAAVASRKTQQVRPRPAD</sequence>
<keyword evidence="4" id="KW-1185">Reference proteome</keyword>
<organism evidence="3 4">
    <name type="scientific">Cryptosporangium japonicum</name>
    <dbReference type="NCBI Taxonomy" id="80872"/>
    <lineage>
        <taxon>Bacteria</taxon>
        <taxon>Bacillati</taxon>
        <taxon>Actinomycetota</taxon>
        <taxon>Actinomycetes</taxon>
        <taxon>Cryptosporangiales</taxon>
        <taxon>Cryptosporangiaceae</taxon>
        <taxon>Cryptosporangium</taxon>
    </lineage>
</organism>
<evidence type="ECO:0000259" key="2">
    <source>
        <dbReference type="Pfam" id="PF18571"/>
    </source>
</evidence>
<dbReference type="InterPro" id="IPR002035">
    <property type="entry name" value="VWF_A"/>
</dbReference>
<feature type="domain" description="von Willebrand factor type A C-terminal" evidence="2">
    <location>
        <begin position="369"/>
        <end position="408"/>
    </location>
</feature>
<dbReference type="SUPFAM" id="SSF53300">
    <property type="entry name" value="vWA-like"/>
    <property type="match status" value="1"/>
</dbReference>
<comment type="caution">
    <text evidence="3">The sequence shown here is derived from an EMBL/GenBank/DDBJ whole genome shotgun (WGS) entry which is preliminary data.</text>
</comment>
<reference evidence="4" key="1">
    <citation type="journal article" date="2019" name="Int. J. Syst. Evol. Microbiol.">
        <title>The Global Catalogue of Microorganisms (GCM) 10K type strain sequencing project: providing services to taxonomists for standard genome sequencing and annotation.</title>
        <authorList>
            <consortium name="The Broad Institute Genomics Platform"/>
            <consortium name="The Broad Institute Genome Sequencing Center for Infectious Disease"/>
            <person name="Wu L."/>
            <person name="Ma J."/>
        </authorList>
    </citation>
    <scope>NUCLEOTIDE SEQUENCE [LARGE SCALE GENOMIC DNA]</scope>
    <source>
        <strain evidence="4">JCM 10425</strain>
    </source>
</reference>
<proteinExistence type="predicted"/>
<protein>
    <submittedName>
        <fullName evidence="3">VWA domain-containing protein</fullName>
    </submittedName>
</protein>
<dbReference type="RefSeq" id="WP_344650611.1">
    <property type="nucleotide sequence ID" value="NZ_BAAAGX010000016.1"/>
</dbReference>
<dbReference type="InterPro" id="IPR041176">
    <property type="entry name" value="VWA_3_C"/>
</dbReference>
<feature type="domain" description="VWFA" evidence="1">
    <location>
        <begin position="48"/>
        <end position="201"/>
    </location>
</feature>
<dbReference type="EMBL" id="BAAAGX010000016">
    <property type="protein sequence ID" value="GAA0252770.1"/>
    <property type="molecule type" value="Genomic_DNA"/>
</dbReference>
<name>A0ABP3E8H3_9ACTN</name>
<evidence type="ECO:0000313" key="3">
    <source>
        <dbReference type="EMBL" id="GAA0252770.1"/>
    </source>
</evidence>